<evidence type="ECO:0000256" key="5">
    <source>
        <dbReference type="ARBA" id="ARBA00023124"/>
    </source>
</evidence>
<sequence>MCGRFTISKNKEVVESFLKDHFEIHDLKDIDLPRYNVSPGQPILAVIKVNNSYRAGLIPWDYKVKFQNKYKQVINARSETVDQLNSFKKAFKDQRCLVVSDGFYEWDKLSKQPYRILKKDESLYFYAGIYDHFMVDGKKLFGLTILTTEANELIKDHHHRMPVILDIEKAKTYISNDLSMDEIKSLLEPYPKESMLLYPVSKAVNSFQNDSVDLIKKTTTN</sequence>
<evidence type="ECO:0000256" key="8">
    <source>
        <dbReference type="RuleBase" id="RU364100"/>
    </source>
</evidence>
<dbReference type="PANTHER" id="PTHR13604">
    <property type="entry name" value="DC12-RELATED"/>
    <property type="match status" value="1"/>
</dbReference>
<dbReference type="EMBL" id="CP051151">
    <property type="protein sequence ID" value="QLY39909.1"/>
    <property type="molecule type" value="Genomic_DNA"/>
</dbReference>
<keyword evidence="10" id="KW-1185">Reference proteome</keyword>
<keyword evidence="4 8" id="KW-0378">Hydrolase</keyword>
<dbReference type="InterPro" id="IPR036590">
    <property type="entry name" value="SRAP-like"/>
</dbReference>
<dbReference type="GO" id="GO:0106300">
    <property type="term" value="P:protein-DNA covalent cross-linking repair"/>
    <property type="evidence" value="ECO:0007669"/>
    <property type="project" value="InterPro"/>
</dbReference>
<keyword evidence="2 8" id="KW-0645">Protease</keyword>
<evidence type="ECO:0000256" key="3">
    <source>
        <dbReference type="ARBA" id="ARBA00022763"/>
    </source>
</evidence>
<dbReference type="Pfam" id="PF02586">
    <property type="entry name" value="SRAP"/>
    <property type="match status" value="1"/>
</dbReference>
<dbReference type="GO" id="GO:0006508">
    <property type="term" value="P:proteolysis"/>
    <property type="evidence" value="ECO:0007669"/>
    <property type="project" value="UniProtKB-KW"/>
</dbReference>
<reference evidence="9 10" key="1">
    <citation type="submission" date="2020-04" db="EMBL/GenBank/DDBJ databases">
        <authorList>
            <person name="Zheng R.K."/>
            <person name="Sun C.M."/>
        </authorList>
    </citation>
    <scope>NUCLEOTIDE SEQUENCE [LARGE SCALE GENOMIC DNA]</scope>
    <source>
        <strain evidence="10">zrk29</strain>
    </source>
</reference>
<dbReference type="InterPro" id="IPR003738">
    <property type="entry name" value="SRAP"/>
</dbReference>
<dbReference type="AlphaFoldDB" id="A0A7L6N5R5"/>
<keyword evidence="3" id="KW-0227">DNA damage</keyword>
<evidence type="ECO:0000256" key="2">
    <source>
        <dbReference type="ARBA" id="ARBA00022670"/>
    </source>
</evidence>
<name>A0A7L6N5R5_9MOLU</name>
<comment type="similarity">
    <text evidence="1 8">Belongs to the SOS response-associated peptidase family.</text>
</comment>
<dbReference type="KEGG" id="tbk:HF295_03150"/>
<dbReference type="SUPFAM" id="SSF143081">
    <property type="entry name" value="BB1717-like"/>
    <property type="match status" value="1"/>
</dbReference>
<evidence type="ECO:0000313" key="10">
    <source>
        <dbReference type="Proteomes" id="UP000512167"/>
    </source>
</evidence>
<dbReference type="GO" id="GO:0016829">
    <property type="term" value="F:lyase activity"/>
    <property type="evidence" value="ECO:0007669"/>
    <property type="project" value="UniProtKB-KW"/>
</dbReference>
<organism evidence="9 10">
    <name type="scientific">Hujiaoplasma nucleasis</name>
    <dbReference type="NCBI Taxonomy" id="2725268"/>
    <lineage>
        <taxon>Bacteria</taxon>
        <taxon>Bacillati</taxon>
        <taxon>Mycoplasmatota</taxon>
        <taxon>Mollicutes</taxon>
        <taxon>Candidatus Izemoplasmatales</taxon>
        <taxon>Hujiaoplasmataceae</taxon>
        <taxon>Hujiaoplasma</taxon>
    </lineage>
</organism>
<gene>
    <name evidence="9" type="ORF">HF295_03150</name>
</gene>
<evidence type="ECO:0000256" key="4">
    <source>
        <dbReference type="ARBA" id="ARBA00022801"/>
    </source>
</evidence>
<keyword evidence="5" id="KW-0190">Covalent protein-DNA linkage</keyword>
<dbReference type="GO" id="GO:0008233">
    <property type="term" value="F:peptidase activity"/>
    <property type="evidence" value="ECO:0007669"/>
    <property type="project" value="UniProtKB-KW"/>
</dbReference>
<dbReference type="PANTHER" id="PTHR13604:SF0">
    <property type="entry name" value="ABASIC SITE PROCESSING PROTEIN HMCES"/>
    <property type="match status" value="1"/>
</dbReference>
<dbReference type="GO" id="GO:0003697">
    <property type="term" value="F:single-stranded DNA binding"/>
    <property type="evidence" value="ECO:0007669"/>
    <property type="project" value="InterPro"/>
</dbReference>
<keyword evidence="6" id="KW-0238">DNA-binding</keyword>
<dbReference type="RefSeq" id="WP_312032399.1">
    <property type="nucleotide sequence ID" value="NZ_CP051151.1"/>
</dbReference>
<evidence type="ECO:0000313" key="9">
    <source>
        <dbReference type="EMBL" id="QLY39909.1"/>
    </source>
</evidence>
<evidence type="ECO:0000256" key="6">
    <source>
        <dbReference type="ARBA" id="ARBA00023125"/>
    </source>
</evidence>
<protein>
    <recommendedName>
        <fullName evidence="8">Abasic site processing protein</fullName>
        <ecNumber evidence="8">3.4.-.-</ecNumber>
    </recommendedName>
</protein>
<dbReference type="EC" id="3.4.-.-" evidence="8"/>
<evidence type="ECO:0000256" key="7">
    <source>
        <dbReference type="ARBA" id="ARBA00023239"/>
    </source>
</evidence>
<evidence type="ECO:0000256" key="1">
    <source>
        <dbReference type="ARBA" id="ARBA00008136"/>
    </source>
</evidence>
<accession>A0A7L6N5R5</accession>
<proteinExistence type="inferred from homology"/>
<dbReference type="Proteomes" id="UP000512167">
    <property type="component" value="Chromosome"/>
</dbReference>
<dbReference type="Gene3D" id="3.90.1680.10">
    <property type="entry name" value="SOS response associated peptidase-like"/>
    <property type="match status" value="1"/>
</dbReference>
<keyword evidence="7" id="KW-0456">Lyase</keyword>